<evidence type="ECO:0000313" key="2">
    <source>
        <dbReference type="EMBL" id="SHF67473.1"/>
    </source>
</evidence>
<protein>
    <submittedName>
        <fullName evidence="2">YHS domain-containing protein</fullName>
    </submittedName>
</protein>
<dbReference type="InterPro" id="IPR007029">
    <property type="entry name" value="YHS_dom"/>
</dbReference>
<dbReference type="Pfam" id="PF04945">
    <property type="entry name" value="YHS"/>
    <property type="match status" value="1"/>
</dbReference>
<accession>A0A1M5DKG4</accession>
<dbReference type="EMBL" id="FQUJ01000018">
    <property type="protein sequence ID" value="SHF67473.1"/>
    <property type="molecule type" value="Genomic_DNA"/>
</dbReference>
<dbReference type="RefSeq" id="WP_072824773.1">
    <property type="nucleotide sequence ID" value="NZ_FQUJ01000018.1"/>
</dbReference>
<evidence type="ECO:0000313" key="3">
    <source>
        <dbReference type="Proteomes" id="UP000184346"/>
    </source>
</evidence>
<keyword evidence="3" id="KW-1185">Reference proteome</keyword>
<dbReference type="SMART" id="SM00746">
    <property type="entry name" value="TRASH"/>
    <property type="match status" value="1"/>
</dbReference>
<name>A0A1M5DKG4_9GAMM</name>
<sequence>MKRERVEQKSFVDPVCGMTISFETAATGSEYQGKRYYFCATACRDQFQADPERYVHTHRQHGSRHG</sequence>
<organism evidence="2 3">
    <name type="scientific">Modicisalibacter ilicicola DSM 19980</name>
    <dbReference type="NCBI Taxonomy" id="1121942"/>
    <lineage>
        <taxon>Bacteria</taxon>
        <taxon>Pseudomonadati</taxon>
        <taxon>Pseudomonadota</taxon>
        <taxon>Gammaproteobacteria</taxon>
        <taxon>Oceanospirillales</taxon>
        <taxon>Halomonadaceae</taxon>
        <taxon>Modicisalibacter</taxon>
    </lineage>
</organism>
<dbReference type="InterPro" id="IPR009078">
    <property type="entry name" value="Ferritin-like_SF"/>
</dbReference>
<feature type="domain" description="TRASH" evidence="1">
    <location>
        <begin position="13"/>
        <end position="51"/>
    </location>
</feature>
<dbReference type="GO" id="GO:0016491">
    <property type="term" value="F:oxidoreductase activity"/>
    <property type="evidence" value="ECO:0007669"/>
    <property type="project" value="InterPro"/>
</dbReference>
<dbReference type="Proteomes" id="UP000184346">
    <property type="component" value="Unassembled WGS sequence"/>
</dbReference>
<dbReference type="AlphaFoldDB" id="A0A1M5DKG4"/>
<dbReference type="OrthoDB" id="9809270at2"/>
<proteinExistence type="predicted"/>
<dbReference type="InterPro" id="IPR011017">
    <property type="entry name" value="TRASH_dom"/>
</dbReference>
<dbReference type="Gene3D" id="1.10.620.20">
    <property type="entry name" value="Ribonucleotide Reductase, subunit A"/>
    <property type="match status" value="1"/>
</dbReference>
<dbReference type="SUPFAM" id="SSF47240">
    <property type="entry name" value="Ferritin-like"/>
    <property type="match status" value="1"/>
</dbReference>
<dbReference type="STRING" id="1121942.SAMN02745148_03253"/>
<reference evidence="2 3" key="1">
    <citation type="submission" date="2016-11" db="EMBL/GenBank/DDBJ databases">
        <authorList>
            <person name="Jaros S."/>
            <person name="Januszkiewicz K."/>
            <person name="Wedrychowicz H."/>
        </authorList>
    </citation>
    <scope>NUCLEOTIDE SEQUENCE [LARGE SCALE GENOMIC DNA]</scope>
    <source>
        <strain evidence="2 3">DSM 19980</strain>
    </source>
</reference>
<gene>
    <name evidence="2" type="ORF">SAMN02745148_03253</name>
</gene>
<evidence type="ECO:0000259" key="1">
    <source>
        <dbReference type="SMART" id="SM00746"/>
    </source>
</evidence>
<dbReference type="InterPro" id="IPR012348">
    <property type="entry name" value="RNR-like"/>
</dbReference>